<dbReference type="SUPFAM" id="SSF55073">
    <property type="entry name" value="Nucleotide cyclase"/>
    <property type="match status" value="1"/>
</dbReference>
<keyword evidence="5" id="KW-1185">Reference proteome</keyword>
<dbReference type="Gene3D" id="3.30.70.270">
    <property type="match status" value="1"/>
</dbReference>
<comment type="caution">
    <text evidence="4">The sequence shown here is derived from an EMBL/GenBank/DDBJ whole genome shotgun (WGS) entry which is preliminary data.</text>
</comment>
<evidence type="ECO:0000259" key="3">
    <source>
        <dbReference type="PROSITE" id="PS50887"/>
    </source>
</evidence>
<protein>
    <recommendedName>
        <fullName evidence="1">diguanylate cyclase</fullName>
        <ecNumber evidence="1">2.7.7.65</ecNumber>
    </recommendedName>
</protein>
<dbReference type="Pfam" id="PF00990">
    <property type="entry name" value="GGDEF"/>
    <property type="match status" value="1"/>
</dbReference>
<feature type="domain" description="GGDEF" evidence="3">
    <location>
        <begin position="191"/>
        <end position="327"/>
    </location>
</feature>
<dbReference type="EMBL" id="JARRAG010000002">
    <property type="protein sequence ID" value="MDG3006624.1"/>
    <property type="molecule type" value="Genomic_DNA"/>
</dbReference>
<dbReference type="Proteomes" id="UP001216907">
    <property type="component" value="Unassembled WGS sequence"/>
</dbReference>
<sequence>MATHSTAAGGKSRPARAGVTDFFQRTLDSLLSHMAVLRPDGTIVAVNAAWNAFAAGNGLAESHCGPGANYLDVCDAAEGDCAEQATLTARGIRDVGRGRTPSFQMEYPCHSPTERHWFVVRATRFAVGAEVFVVVTHDDVTQRKVAEQALQEANRLLEVLATTDGLTGVANRRRFDRTLALEWERHARSATPLSLLLVDVDHFKKYNDSRGHQEGDHCLREIAGALGESAVRPGDLVARYGGEEFAIVLPETGRPGAMTIAEAVRGRLHLRGLPHGAPGAGPLVTLSIGCATMTPGRVDPADALVERADRALYEAKAAGRDQARHSD</sequence>
<dbReference type="PROSITE" id="PS50887">
    <property type="entry name" value="GGDEF"/>
    <property type="match status" value="1"/>
</dbReference>
<proteinExistence type="predicted"/>
<dbReference type="PANTHER" id="PTHR45138:SF9">
    <property type="entry name" value="DIGUANYLATE CYCLASE DGCM-RELATED"/>
    <property type="match status" value="1"/>
</dbReference>
<keyword evidence="4" id="KW-0548">Nucleotidyltransferase</keyword>
<evidence type="ECO:0000256" key="2">
    <source>
        <dbReference type="ARBA" id="ARBA00034247"/>
    </source>
</evidence>
<dbReference type="InterPro" id="IPR043128">
    <property type="entry name" value="Rev_trsase/Diguanyl_cyclase"/>
</dbReference>
<dbReference type="SMART" id="SM00267">
    <property type="entry name" value="GGDEF"/>
    <property type="match status" value="1"/>
</dbReference>
<name>A0ABT6FGD7_9BACT</name>
<dbReference type="InterPro" id="IPR000160">
    <property type="entry name" value="GGDEF_dom"/>
</dbReference>
<dbReference type="SUPFAM" id="SSF55785">
    <property type="entry name" value="PYP-like sensor domain (PAS domain)"/>
    <property type="match status" value="1"/>
</dbReference>
<reference evidence="4 5" key="1">
    <citation type="submission" date="2023-03" db="EMBL/GenBank/DDBJ databases">
        <title>Paludisphaera mucosa sp. nov. a novel planctomycete from northern fen.</title>
        <authorList>
            <person name="Ivanova A."/>
        </authorList>
    </citation>
    <scope>NUCLEOTIDE SEQUENCE [LARGE SCALE GENOMIC DNA]</scope>
    <source>
        <strain evidence="4 5">Pla2</strain>
    </source>
</reference>
<dbReference type="GO" id="GO:0052621">
    <property type="term" value="F:diguanylate cyclase activity"/>
    <property type="evidence" value="ECO:0007669"/>
    <property type="project" value="UniProtKB-EC"/>
</dbReference>
<evidence type="ECO:0000313" key="5">
    <source>
        <dbReference type="Proteomes" id="UP001216907"/>
    </source>
</evidence>
<gene>
    <name evidence="4" type="ORF">PZE19_22870</name>
</gene>
<comment type="catalytic activity">
    <reaction evidence="2">
        <text>2 GTP = 3',3'-c-di-GMP + 2 diphosphate</text>
        <dbReference type="Rhea" id="RHEA:24898"/>
        <dbReference type="ChEBI" id="CHEBI:33019"/>
        <dbReference type="ChEBI" id="CHEBI:37565"/>
        <dbReference type="ChEBI" id="CHEBI:58805"/>
        <dbReference type="EC" id="2.7.7.65"/>
    </reaction>
</comment>
<dbReference type="RefSeq" id="WP_277862918.1">
    <property type="nucleotide sequence ID" value="NZ_JARRAG010000002.1"/>
</dbReference>
<dbReference type="CDD" id="cd01949">
    <property type="entry name" value="GGDEF"/>
    <property type="match status" value="1"/>
</dbReference>
<evidence type="ECO:0000256" key="1">
    <source>
        <dbReference type="ARBA" id="ARBA00012528"/>
    </source>
</evidence>
<accession>A0ABT6FGD7</accession>
<dbReference type="InterPro" id="IPR035965">
    <property type="entry name" value="PAS-like_dom_sf"/>
</dbReference>
<keyword evidence="4" id="KW-0808">Transferase</keyword>
<evidence type="ECO:0000313" key="4">
    <source>
        <dbReference type="EMBL" id="MDG3006624.1"/>
    </source>
</evidence>
<dbReference type="NCBIfam" id="TIGR00254">
    <property type="entry name" value="GGDEF"/>
    <property type="match status" value="1"/>
</dbReference>
<dbReference type="PANTHER" id="PTHR45138">
    <property type="entry name" value="REGULATORY COMPONENTS OF SENSORY TRANSDUCTION SYSTEM"/>
    <property type="match status" value="1"/>
</dbReference>
<dbReference type="EC" id="2.7.7.65" evidence="1"/>
<organism evidence="4 5">
    <name type="scientific">Paludisphaera mucosa</name>
    <dbReference type="NCBI Taxonomy" id="3030827"/>
    <lineage>
        <taxon>Bacteria</taxon>
        <taxon>Pseudomonadati</taxon>
        <taxon>Planctomycetota</taxon>
        <taxon>Planctomycetia</taxon>
        <taxon>Isosphaerales</taxon>
        <taxon>Isosphaeraceae</taxon>
        <taxon>Paludisphaera</taxon>
    </lineage>
</organism>
<dbReference type="Gene3D" id="3.30.450.20">
    <property type="entry name" value="PAS domain"/>
    <property type="match status" value="1"/>
</dbReference>
<dbReference type="InterPro" id="IPR050469">
    <property type="entry name" value="Diguanylate_Cyclase"/>
</dbReference>
<dbReference type="InterPro" id="IPR029787">
    <property type="entry name" value="Nucleotide_cyclase"/>
</dbReference>